<sequence>MKNIKLTNKQLSAAGIDRVDNGEIEHRADKVKTTRKNDNVKPEP</sequence>
<gene>
    <name evidence="2" type="ORF">CPJCM30710_17340</name>
</gene>
<evidence type="ECO:0000256" key="1">
    <source>
        <dbReference type="SAM" id="MobiDB-lite"/>
    </source>
</evidence>
<dbReference type="Proteomes" id="UP000679179">
    <property type="component" value="Unassembled WGS sequence"/>
</dbReference>
<evidence type="ECO:0000313" key="2">
    <source>
        <dbReference type="EMBL" id="GIM29068.1"/>
    </source>
</evidence>
<evidence type="ECO:0000313" key="3">
    <source>
        <dbReference type="Proteomes" id="UP000679179"/>
    </source>
</evidence>
<protein>
    <submittedName>
        <fullName evidence="2">Uncharacterized protein</fullName>
    </submittedName>
</protein>
<keyword evidence="3" id="KW-1185">Reference proteome</keyword>
<reference evidence="2" key="1">
    <citation type="submission" date="2021-03" db="EMBL/GenBank/DDBJ databases">
        <title>Taxonomic study of Clostridium polyendosporum from meadow-gley soil under rice.</title>
        <authorList>
            <person name="Kobayashi H."/>
            <person name="Tanizawa Y."/>
            <person name="Yagura M."/>
        </authorList>
    </citation>
    <scope>NUCLEOTIDE SEQUENCE</scope>
    <source>
        <strain evidence="2">JCM 30710</strain>
    </source>
</reference>
<dbReference type="RefSeq" id="WP_281413966.1">
    <property type="nucleotide sequence ID" value="NZ_BOPZ01000012.1"/>
</dbReference>
<organism evidence="2 3">
    <name type="scientific">Clostridium polyendosporum</name>
    <dbReference type="NCBI Taxonomy" id="69208"/>
    <lineage>
        <taxon>Bacteria</taxon>
        <taxon>Bacillati</taxon>
        <taxon>Bacillota</taxon>
        <taxon>Clostridia</taxon>
        <taxon>Eubacteriales</taxon>
        <taxon>Clostridiaceae</taxon>
        <taxon>Clostridium</taxon>
    </lineage>
</organism>
<dbReference type="EMBL" id="BOPZ01000012">
    <property type="protein sequence ID" value="GIM29068.1"/>
    <property type="molecule type" value="Genomic_DNA"/>
</dbReference>
<comment type="caution">
    <text evidence="2">The sequence shown here is derived from an EMBL/GenBank/DDBJ whole genome shotgun (WGS) entry which is preliminary data.</text>
</comment>
<dbReference type="AlphaFoldDB" id="A0A919S0K1"/>
<accession>A0A919S0K1</accession>
<name>A0A919S0K1_9CLOT</name>
<proteinExistence type="predicted"/>
<feature type="region of interest" description="Disordered" evidence="1">
    <location>
        <begin position="20"/>
        <end position="44"/>
    </location>
</feature>